<protein>
    <submittedName>
        <fullName evidence="2">CYTH domain protein</fullName>
    </submittedName>
</protein>
<dbReference type="PANTHER" id="PTHR39569">
    <property type="entry name" value="INORGANIC TRIPHOSPHATASE"/>
    <property type="match status" value="1"/>
</dbReference>
<sequence>MSHETELKLRLSPDDHDRIIAAPCLSCHPRVTLQLTNTYYDTPDHDLNNARVALRIREKNGNYIQTLKTKGESVGGLSRRGEWEWYLDEPQLDLQKLNDVWPESLANLDKTLLQPVFRTDFRRQMVDIIWEGAEIEVALDLGDVIAGDKTSFISELELELKKGDEEALFSLAKELGTLAPLTPCDISKAEQGYRLADENCDK</sequence>
<dbReference type="Proteomes" id="UP000196573">
    <property type="component" value="Unassembled WGS sequence"/>
</dbReference>
<dbReference type="OrthoDB" id="3034217at2"/>
<dbReference type="GO" id="GO:0050355">
    <property type="term" value="F:inorganic triphosphate phosphatase activity"/>
    <property type="evidence" value="ECO:0007669"/>
    <property type="project" value="InterPro"/>
</dbReference>
<dbReference type="CDD" id="cd07756">
    <property type="entry name" value="CYTH-like_Pase_CHAD"/>
    <property type="match status" value="1"/>
</dbReference>
<proteinExistence type="predicted"/>
<keyword evidence="3" id="KW-1185">Reference proteome</keyword>
<dbReference type="InterPro" id="IPR033469">
    <property type="entry name" value="CYTH-like_dom_sf"/>
</dbReference>
<dbReference type="EMBL" id="FWPT01000002">
    <property type="protein sequence ID" value="SMA39126.1"/>
    <property type="molecule type" value="Genomic_DNA"/>
</dbReference>
<evidence type="ECO:0000313" key="2">
    <source>
        <dbReference type="EMBL" id="SMA39126.1"/>
    </source>
</evidence>
<dbReference type="InterPro" id="IPR023577">
    <property type="entry name" value="CYTH_domain"/>
</dbReference>
<dbReference type="PROSITE" id="PS51707">
    <property type="entry name" value="CYTH"/>
    <property type="match status" value="1"/>
</dbReference>
<evidence type="ECO:0000259" key="1">
    <source>
        <dbReference type="PROSITE" id="PS51707"/>
    </source>
</evidence>
<dbReference type="PANTHER" id="PTHR39569:SF1">
    <property type="entry name" value="INORGANIC TRIPHOSPHATASE"/>
    <property type="match status" value="1"/>
</dbReference>
<dbReference type="Pfam" id="PF01928">
    <property type="entry name" value="CYTH"/>
    <property type="match status" value="1"/>
</dbReference>
<organism evidence="2 3">
    <name type="scientific">Parendozoicomonas haliclonae</name>
    <dbReference type="NCBI Taxonomy" id="1960125"/>
    <lineage>
        <taxon>Bacteria</taxon>
        <taxon>Pseudomonadati</taxon>
        <taxon>Pseudomonadota</taxon>
        <taxon>Gammaproteobacteria</taxon>
        <taxon>Oceanospirillales</taxon>
        <taxon>Endozoicomonadaceae</taxon>
        <taxon>Parendozoicomonas</taxon>
    </lineage>
</organism>
<dbReference type="SUPFAM" id="SSF55154">
    <property type="entry name" value="CYTH-like phosphatases"/>
    <property type="match status" value="1"/>
</dbReference>
<dbReference type="Gene3D" id="2.40.320.10">
    <property type="entry name" value="Hypothetical Protein Pfu-838710-001"/>
    <property type="match status" value="1"/>
</dbReference>
<gene>
    <name evidence="2" type="ORF">EHSB41UT_00975</name>
</gene>
<feature type="domain" description="CYTH" evidence="1">
    <location>
        <begin position="2"/>
        <end position="199"/>
    </location>
</feature>
<dbReference type="RefSeq" id="WP_087107463.1">
    <property type="nucleotide sequence ID" value="NZ_CBCSCN010000001.1"/>
</dbReference>
<dbReference type="AlphaFoldDB" id="A0A1X7AG24"/>
<accession>A0A1X7AG24</accession>
<dbReference type="InterPro" id="IPR039013">
    <property type="entry name" value="YgiF"/>
</dbReference>
<dbReference type="SMART" id="SM01118">
    <property type="entry name" value="CYTH"/>
    <property type="match status" value="1"/>
</dbReference>
<evidence type="ECO:0000313" key="3">
    <source>
        <dbReference type="Proteomes" id="UP000196573"/>
    </source>
</evidence>
<dbReference type="GO" id="GO:0046872">
    <property type="term" value="F:metal ion binding"/>
    <property type="evidence" value="ECO:0007669"/>
    <property type="project" value="TreeGrafter"/>
</dbReference>
<name>A0A1X7AG24_9GAMM</name>
<reference evidence="2 3" key="1">
    <citation type="submission" date="2017-03" db="EMBL/GenBank/DDBJ databases">
        <authorList>
            <person name="Afonso C.L."/>
            <person name="Miller P.J."/>
            <person name="Scott M.A."/>
            <person name="Spackman E."/>
            <person name="Goraichik I."/>
            <person name="Dimitrov K.M."/>
            <person name="Suarez D.L."/>
            <person name="Swayne D.E."/>
        </authorList>
    </citation>
    <scope>NUCLEOTIDE SEQUENCE [LARGE SCALE GENOMIC DNA]</scope>
    <source>
        <strain evidence="2">SB41UT1</strain>
    </source>
</reference>